<feature type="domain" description="FAD-binding FR-type" evidence="1">
    <location>
        <begin position="5"/>
        <end position="132"/>
    </location>
</feature>
<dbReference type="InterPro" id="IPR039261">
    <property type="entry name" value="FNR_nucleotide-bd"/>
</dbReference>
<dbReference type="InterPro" id="IPR039374">
    <property type="entry name" value="SIP_fam"/>
</dbReference>
<dbReference type="PANTHER" id="PTHR30157">
    <property type="entry name" value="FERRIC REDUCTASE, NADPH-DEPENDENT"/>
    <property type="match status" value="1"/>
</dbReference>
<dbReference type="RefSeq" id="WP_343947603.1">
    <property type="nucleotide sequence ID" value="NZ_BAAAHQ010000001.1"/>
</dbReference>
<reference evidence="2 3" key="1">
    <citation type="journal article" date="2019" name="Int. J. Syst. Evol. Microbiol.">
        <title>The Global Catalogue of Microorganisms (GCM) 10K type strain sequencing project: providing services to taxonomists for standard genome sequencing and annotation.</title>
        <authorList>
            <consortium name="The Broad Institute Genomics Platform"/>
            <consortium name="The Broad Institute Genome Sequencing Center for Infectious Disease"/>
            <person name="Wu L."/>
            <person name="Ma J."/>
        </authorList>
    </citation>
    <scope>NUCLEOTIDE SEQUENCE [LARGE SCALE GENOMIC DNA]</scope>
    <source>
        <strain evidence="2 3">JCM 11136</strain>
    </source>
</reference>
<dbReference type="PANTHER" id="PTHR30157:SF0">
    <property type="entry name" value="NADPH-DEPENDENT FERRIC-CHELATE REDUCTASE"/>
    <property type="match status" value="1"/>
</dbReference>
<evidence type="ECO:0000259" key="1">
    <source>
        <dbReference type="PROSITE" id="PS51384"/>
    </source>
</evidence>
<dbReference type="Pfam" id="PF04954">
    <property type="entry name" value="SIP"/>
    <property type="match status" value="1"/>
</dbReference>
<accession>A0ABN1NLQ9</accession>
<dbReference type="InterPro" id="IPR017927">
    <property type="entry name" value="FAD-bd_FR_type"/>
</dbReference>
<dbReference type="Gene3D" id="2.40.30.10">
    <property type="entry name" value="Translation factors"/>
    <property type="match status" value="1"/>
</dbReference>
<dbReference type="SUPFAM" id="SSF63380">
    <property type="entry name" value="Riboflavin synthase domain-like"/>
    <property type="match status" value="1"/>
</dbReference>
<dbReference type="Pfam" id="PF08021">
    <property type="entry name" value="FAD_binding_9"/>
    <property type="match status" value="1"/>
</dbReference>
<dbReference type="Proteomes" id="UP001501578">
    <property type="component" value="Unassembled WGS sequence"/>
</dbReference>
<evidence type="ECO:0000313" key="3">
    <source>
        <dbReference type="Proteomes" id="UP001501578"/>
    </source>
</evidence>
<protein>
    <recommendedName>
        <fullName evidence="1">FAD-binding FR-type domain-containing protein</fullName>
    </recommendedName>
</protein>
<sequence>MIAPFRTFDVQVRGLARLSPSFARVTFAGEDLRHFADNGFDQRIKVVLPIPAHGVSGFPRGADWFAAWRGQPEEVRNPLRTYTVRAVRAERGEVDVDFVLHGDGGPAAQWINRVEPGGEAVLFGPDSRFDGVHGGLEFRPPADCGTVLLAGDETATPAILTILSQLPDGFAGEALLEVPHAGDVLPVKAPAGVKVSWLAREGAAWGGLLVPAVQDAAERVLPRRTTGGDLEDVDVDTTELWEVPEETLPSGSVYAWLAGEAAVIRTLRRHLVAERGMDRRAVAFMGYWRLGRAERAE</sequence>
<dbReference type="InterPro" id="IPR017938">
    <property type="entry name" value="Riboflavin_synthase-like_b-brl"/>
</dbReference>
<dbReference type="CDD" id="cd06193">
    <property type="entry name" value="siderophore_interacting"/>
    <property type="match status" value="1"/>
</dbReference>
<dbReference type="Gene3D" id="3.40.50.80">
    <property type="entry name" value="Nucleotide-binding domain of ferredoxin-NADP reductase (FNR) module"/>
    <property type="match status" value="1"/>
</dbReference>
<gene>
    <name evidence="2" type="ORF">GCM10009560_01040</name>
</gene>
<evidence type="ECO:0000313" key="2">
    <source>
        <dbReference type="EMBL" id="GAA0911612.1"/>
    </source>
</evidence>
<name>A0ABN1NLQ9_9ACTN</name>
<comment type="caution">
    <text evidence="2">The sequence shown here is derived from an EMBL/GenBank/DDBJ whole genome shotgun (WGS) entry which is preliminary data.</text>
</comment>
<dbReference type="InterPro" id="IPR013113">
    <property type="entry name" value="SIP_FAD-bd"/>
</dbReference>
<dbReference type="PROSITE" id="PS51384">
    <property type="entry name" value="FAD_FR"/>
    <property type="match status" value="1"/>
</dbReference>
<dbReference type="InterPro" id="IPR007037">
    <property type="entry name" value="SIP_rossman_dom"/>
</dbReference>
<keyword evidence="3" id="KW-1185">Reference proteome</keyword>
<proteinExistence type="predicted"/>
<organism evidence="2 3">
    <name type="scientific">Nonomuraea longicatena</name>
    <dbReference type="NCBI Taxonomy" id="83682"/>
    <lineage>
        <taxon>Bacteria</taxon>
        <taxon>Bacillati</taxon>
        <taxon>Actinomycetota</taxon>
        <taxon>Actinomycetes</taxon>
        <taxon>Streptosporangiales</taxon>
        <taxon>Streptosporangiaceae</taxon>
        <taxon>Nonomuraea</taxon>
    </lineage>
</organism>
<dbReference type="EMBL" id="BAAAHQ010000001">
    <property type="protein sequence ID" value="GAA0911612.1"/>
    <property type="molecule type" value="Genomic_DNA"/>
</dbReference>